<protein>
    <submittedName>
        <fullName evidence="2">Uncharacterized protein</fullName>
    </submittedName>
</protein>
<dbReference type="Proteomes" id="UP000685013">
    <property type="component" value="Chromosome 19"/>
</dbReference>
<dbReference type="EMBL" id="JAGKQH010000019">
    <property type="protein sequence ID" value="KAG6571766.1"/>
    <property type="molecule type" value="Genomic_DNA"/>
</dbReference>
<proteinExistence type="predicted"/>
<feature type="compositionally biased region" description="Basic and acidic residues" evidence="1">
    <location>
        <begin position="1"/>
        <end position="15"/>
    </location>
</feature>
<dbReference type="AlphaFoldDB" id="A0AAV6LY94"/>
<reference evidence="2 3" key="1">
    <citation type="journal article" date="2021" name="Hortic Res">
        <title>The domestication of Cucurbita argyrosperma as revealed by the genome of its wild relative.</title>
        <authorList>
            <person name="Barrera-Redondo J."/>
            <person name="Sanchez-de la Vega G."/>
            <person name="Aguirre-Liguori J.A."/>
            <person name="Castellanos-Morales G."/>
            <person name="Gutierrez-Guerrero Y.T."/>
            <person name="Aguirre-Dugua X."/>
            <person name="Aguirre-Planter E."/>
            <person name="Tenaillon M.I."/>
            <person name="Lira-Saade R."/>
            <person name="Eguiarte L.E."/>
        </authorList>
    </citation>
    <scope>NUCLEOTIDE SEQUENCE [LARGE SCALE GENOMIC DNA]</scope>
    <source>
        <strain evidence="2">JBR-2021</strain>
    </source>
</reference>
<accession>A0AAV6LY94</accession>
<feature type="non-terminal residue" evidence="2">
    <location>
        <position position="1"/>
    </location>
</feature>
<evidence type="ECO:0000256" key="1">
    <source>
        <dbReference type="SAM" id="MobiDB-lite"/>
    </source>
</evidence>
<feature type="compositionally biased region" description="Basic and acidic residues" evidence="1">
    <location>
        <begin position="159"/>
        <end position="168"/>
    </location>
</feature>
<name>A0AAV6LY94_9ROSI</name>
<evidence type="ECO:0000313" key="2">
    <source>
        <dbReference type="EMBL" id="KAG6571766.1"/>
    </source>
</evidence>
<feature type="compositionally biased region" description="Basic and acidic residues" evidence="1">
    <location>
        <begin position="27"/>
        <end position="40"/>
    </location>
</feature>
<feature type="compositionally biased region" description="Polar residues" evidence="1">
    <location>
        <begin position="91"/>
        <end position="100"/>
    </location>
</feature>
<feature type="compositionally biased region" description="Basic and acidic residues" evidence="1">
    <location>
        <begin position="125"/>
        <end position="141"/>
    </location>
</feature>
<gene>
    <name evidence="2" type="ORF">SDJN03_28494</name>
</gene>
<keyword evidence="3" id="KW-1185">Reference proteome</keyword>
<feature type="region of interest" description="Disordered" evidence="1">
    <location>
        <begin position="54"/>
        <end position="168"/>
    </location>
</feature>
<organism evidence="2 3">
    <name type="scientific">Cucurbita argyrosperma subsp. sororia</name>
    <dbReference type="NCBI Taxonomy" id="37648"/>
    <lineage>
        <taxon>Eukaryota</taxon>
        <taxon>Viridiplantae</taxon>
        <taxon>Streptophyta</taxon>
        <taxon>Embryophyta</taxon>
        <taxon>Tracheophyta</taxon>
        <taxon>Spermatophyta</taxon>
        <taxon>Magnoliopsida</taxon>
        <taxon>eudicotyledons</taxon>
        <taxon>Gunneridae</taxon>
        <taxon>Pentapetalae</taxon>
        <taxon>rosids</taxon>
        <taxon>fabids</taxon>
        <taxon>Cucurbitales</taxon>
        <taxon>Cucurbitaceae</taxon>
        <taxon>Cucurbiteae</taxon>
        <taxon>Cucurbita</taxon>
    </lineage>
</organism>
<evidence type="ECO:0000313" key="3">
    <source>
        <dbReference type="Proteomes" id="UP000685013"/>
    </source>
</evidence>
<sequence length="168" mass="18702">MMGFHRMEKINEPKKRASAASSGASAYERENHKLRDMLKPCEKTTTLPVQMHISTFMQQQQQQNQALESAHERQGKAIVNLFHSSSDERTGSGSPLNNRETASKKRTGRDQEMGPSDQENSNLRSDGKRSTGREESPESESHGWGGPNKAPRLNSASKPLDHNPPKPP</sequence>
<feature type="region of interest" description="Disordered" evidence="1">
    <location>
        <begin position="1"/>
        <end position="40"/>
    </location>
</feature>
<comment type="caution">
    <text evidence="2">The sequence shown here is derived from an EMBL/GenBank/DDBJ whole genome shotgun (WGS) entry which is preliminary data.</text>
</comment>